<evidence type="ECO:0008006" key="10">
    <source>
        <dbReference type="Google" id="ProtNLM"/>
    </source>
</evidence>
<evidence type="ECO:0000256" key="7">
    <source>
        <dbReference type="SAM" id="Phobius"/>
    </source>
</evidence>
<dbReference type="PRINTS" id="PR00463">
    <property type="entry name" value="EP450I"/>
</dbReference>
<dbReference type="Gene3D" id="1.10.630.10">
    <property type="entry name" value="Cytochrome P450"/>
    <property type="match status" value="1"/>
</dbReference>
<dbReference type="GeneID" id="98178637"/>
<sequence length="520" mass="58232">MTSNISRVVGQEEDLPGNISPLGTISLAYAVGLCLLVACLYFVRNIYFHSLSKHPGPKAWTASRLPWCLHQYRGTLSQRLHELHKRYGPVVRIAPDETSYSSAGAWKTIYGQRSVEMSKDPNFSLLTPSGALNILTADRETHARQRRLLSHAFSEKALREQEQILQMYCTKLCSQLEDRCRSGPVDLFDWYTFATFDLIGDLAFGQTFGCLDSSMPSPFVESIKSGSRELMLNQMLRYYGIPFIRPLLPLLGLRGVAGSRAANQRRAVETVQARIARGPTADRKDFWHYVLSHIADHNGGARDAKTSMTEAEMYTNAFSISIAGSEGTATALSGATFLLLRHPDAHRRAVDEVRAAFPAETDMTTANMAGGLPFLDAVLNESMRLYPPVAITLPRRVPEGGENIDGRFVPAGYTVGVNHLACYRSELNFENPDAFRPERWLADKNPDAAEAFKLFSYGPRACLGKNPAWAELRLNLARMLWRFDMQLVETEANLKWLDGQKLWGFWAKPPLLCRLVPVQR</sequence>
<gene>
    <name evidence="8" type="ORF">MFIFM68171_07894</name>
</gene>
<dbReference type="InterPro" id="IPR001128">
    <property type="entry name" value="Cyt_P450"/>
</dbReference>
<dbReference type="EMBL" id="BAAFSV010000004">
    <property type="protein sequence ID" value="GAB1317684.1"/>
    <property type="molecule type" value="Genomic_DNA"/>
</dbReference>
<dbReference type="Pfam" id="PF00067">
    <property type="entry name" value="p450"/>
    <property type="match status" value="1"/>
</dbReference>
<accession>A0ABQ0GJ25</accession>
<keyword evidence="7" id="KW-1133">Transmembrane helix</keyword>
<evidence type="ECO:0000313" key="8">
    <source>
        <dbReference type="EMBL" id="GAB1317684.1"/>
    </source>
</evidence>
<keyword evidence="5 6" id="KW-0408">Iron</keyword>
<keyword evidence="6" id="KW-0503">Monooxygenase</keyword>
<keyword evidence="7" id="KW-0812">Transmembrane</keyword>
<dbReference type="InterPro" id="IPR017972">
    <property type="entry name" value="Cyt_P450_CS"/>
</dbReference>
<keyword evidence="9" id="KW-1185">Reference proteome</keyword>
<dbReference type="InterPro" id="IPR002401">
    <property type="entry name" value="Cyt_P450_E_grp-I"/>
</dbReference>
<keyword evidence="4 6" id="KW-0479">Metal-binding</keyword>
<keyword evidence="6" id="KW-0560">Oxidoreductase</keyword>
<evidence type="ECO:0000256" key="6">
    <source>
        <dbReference type="RuleBase" id="RU000461"/>
    </source>
</evidence>
<name>A0ABQ0GJ25_9PEZI</name>
<dbReference type="PROSITE" id="PS00086">
    <property type="entry name" value="CYTOCHROME_P450"/>
    <property type="match status" value="1"/>
</dbReference>
<evidence type="ECO:0000256" key="4">
    <source>
        <dbReference type="ARBA" id="ARBA00022723"/>
    </source>
</evidence>
<dbReference type="RefSeq" id="XP_070919415.1">
    <property type="nucleotide sequence ID" value="XM_071063314.1"/>
</dbReference>
<evidence type="ECO:0000256" key="3">
    <source>
        <dbReference type="ARBA" id="ARBA00022617"/>
    </source>
</evidence>
<keyword evidence="7" id="KW-0472">Membrane</keyword>
<evidence type="ECO:0000256" key="1">
    <source>
        <dbReference type="ARBA" id="ARBA00001971"/>
    </source>
</evidence>
<comment type="caution">
    <text evidence="8">The sequence shown here is derived from an EMBL/GenBank/DDBJ whole genome shotgun (WGS) entry which is preliminary data.</text>
</comment>
<dbReference type="PANTHER" id="PTHR24305:SF210">
    <property type="entry name" value="CYTOCHROME P450 MONOOXYGENASE ASQL-RELATED"/>
    <property type="match status" value="1"/>
</dbReference>
<proteinExistence type="inferred from homology"/>
<dbReference type="PRINTS" id="PR00385">
    <property type="entry name" value="P450"/>
</dbReference>
<evidence type="ECO:0000256" key="2">
    <source>
        <dbReference type="ARBA" id="ARBA00010617"/>
    </source>
</evidence>
<protein>
    <recommendedName>
        <fullName evidence="10">Cytochrome P450</fullName>
    </recommendedName>
</protein>
<comment type="similarity">
    <text evidence="2 6">Belongs to the cytochrome P450 family.</text>
</comment>
<evidence type="ECO:0000313" key="9">
    <source>
        <dbReference type="Proteomes" id="UP001628179"/>
    </source>
</evidence>
<keyword evidence="3 6" id="KW-0349">Heme</keyword>
<dbReference type="CDD" id="cd11058">
    <property type="entry name" value="CYP60B-like"/>
    <property type="match status" value="1"/>
</dbReference>
<reference evidence="8 9" key="1">
    <citation type="submission" date="2024-09" db="EMBL/GenBank/DDBJ databases">
        <title>Itraconazole resistance in Madurella fahalii resulting from another homologue of gene encoding cytochrome P450 14-alpha sterol demethylase (CYP51).</title>
        <authorList>
            <person name="Yoshioka I."/>
            <person name="Fahal A.H."/>
            <person name="Kaneko S."/>
            <person name="Yaguchi T."/>
        </authorList>
    </citation>
    <scope>NUCLEOTIDE SEQUENCE [LARGE SCALE GENOMIC DNA]</scope>
    <source>
        <strain evidence="8 9">IFM 68171</strain>
    </source>
</reference>
<comment type="cofactor">
    <cofactor evidence="1">
        <name>heme</name>
        <dbReference type="ChEBI" id="CHEBI:30413"/>
    </cofactor>
</comment>
<dbReference type="SUPFAM" id="SSF48264">
    <property type="entry name" value="Cytochrome P450"/>
    <property type="match status" value="1"/>
</dbReference>
<dbReference type="Proteomes" id="UP001628179">
    <property type="component" value="Unassembled WGS sequence"/>
</dbReference>
<dbReference type="InterPro" id="IPR036396">
    <property type="entry name" value="Cyt_P450_sf"/>
</dbReference>
<dbReference type="InterPro" id="IPR050121">
    <property type="entry name" value="Cytochrome_P450_monoxygenase"/>
</dbReference>
<dbReference type="PANTHER" id="PTHR24305">
    <property type="entry name" value="CYTOCHROME P450"/>
    <property type="match status" value="1"/>
</dbReference>
<feature type="transmembrane region" description="Helical" evidence="7">
    <location>
        <begin position="22"/>
        <end position="43"/>
    </location>
</feature>
<organism evidence="8 9">
    <name type="scientific">Madurella fahalii</name>
    <dbReference type="NCBI Taxonomy" id="1157608"/>
    <lineage>
        <taxon>Eukaryota</taxon>
        <taxon>Fungi</taxon>
        <taxon>Dikarya</taxon>
        <taxon>Ascomycota</taxon>
        <taxon>Pezizomycotina</taxon>
        <taxon>Sordariomycetes</taxon>
        <taxon>Sordariomycetidae</taxon>
        <taxon>Sordariales</taxon>
        <taxon>Sordariales incertae sedis</taxon>
        <taxon>Madurella</taxon>
    </lineage>
</organism>
<evidence type="ECO:0000256" key="5">
    <source>
        <dbReference type="ARBA" id="ARBA00023004"/>
    </source>
</evidence>